<protein>
    <recommendedName>
        <fullName evidence="3">COR domain-containing protein</fullName>
    </recommendedName>
</protein>
<dbReference type="InterPro" id="IPR036388">
    <property type="entry name" value="WH-like_DNA-bd_sf"/>
</dbReference>
<dbReference type="InterPro" id="IPR032171">
    <property type="entry name" value="COR-A"/>
</dbReference>
<dbReference type="Pfam" id="PF16095">
    <property type="entry name" value="COR-A"/>
    <property type="match status" value="1"/>
</dbReference>
<evidence type="ECO:0000256" key="1">
    <source>
        <dbReference type="ARBA" id="ARBA00022737"/>
    </source>
</evidence>
<evidence type="ECO:0000256" key="2">
    <source>
        <dbReference type="SAM" id="MobiDB-lite"/>
    </source>
</evidence>
<feature type="compositionally biased region" description="Polar residues" evidence="2">
    <location>
        <begin position="451"/>
        <end position="461"/>
    </location>
</feature>
<name>A0A1X7SSV2_AMPQE</name>
<dbReference type="Gene3D" id="1.10.10.10">
    <property type="entry name" value="Winged helix-like DNA-binding domain superfamily/Winged helix DNA-binding domain"/>
    <property type="match status" value="1"/>
</dbReference>
<dbReference type="InParanoid" id="A0A1X7SSV2"/>
<proteinExistence type="predicted"/>
<dbReference type="OrthoDB" id="6078042at2759"/>
<dbReference type="EnsemblMetazoa" id="Aqu2.1.05234_001">
    <property type="protein sequence ID" value="Aqu2.1.05234_001"/>
    <property type="gene ID" value="Aqu2.1.05234"/>
</dbReference>
<evidence type="ECO:0000259" key="3">
    <source>
        <dbReference type="Pfam" id="PF16095"/>
    </source>
</evidence>
<organism evidence="4">
    <name type="scientific">Amphimedon queenslandica</name>
    <name type="common">Sponge</name>
    <dbReference type="NCBI Taxonomy" id="400682"/>
    <lineage>
        <taxon>Eukaryota</taxon>
        <taxon>Metazoa</taxon>
        <taxon>Porifera</taxon>
        <taxon>Demospongiae</taxon>
        <taxon>Heteroscleromorpha</taxon>
        <taxon>Haplosclerida</taxon>
        <taxon>Niphatidae</taxon>
        <taxon>Amphimedon</taxon>
    </lineage>
</organism>
<reference evidence="4" key="1">
    <citation type="submission" date="2017-05" db="UniProtKB">
        <authorList>
            <consortium name="EnsemblMetazoa"/>
        </authorList>
    </citation>
    <scope>IDENTIFICATION</scope>
</reference>
<sequence length="490" mass="55638">LVAEKKLKEMNESLKEYKANKKVISYNENEGSIIFPVNTLLPAGSKEREEASIQLCTTISNFGVAMTIKLPIRLFIFEIALQLEAEKKKRSFLTKEEVTEIGKSLQLDKESDINAALQYLHNVTIILYYREVEILKDLIFVNPKPILDVLSCLIAVTYVDHDKLQQIADPPPSIDERKTLKNFGCFKVEILKIIGKKIFDEVFKLSHMITLLMHFHIIAKVENKKEGDYFFPCALPSYDKLNDPPTEIQPLLIAWEINDSGTTTLAIPQGLFPLTIVHLLEKKDDVDFSPVGKDYYRCNDAMSLCVYKDCTIDIINRYTHIELRFRGHKESCPLIFKLVTEAIKKISKDLNVDKDYIFAFKCPRVEHCYCIVQEDKSSTRCTQCRSQCKVLQGDDDSYRCWFGNSLSFSSAKQLEEDEVELKATDINMHGLPGADGSQHLLNKPPPEKLTDSTQESESTVPIATVADKIDTESTVATATVTDEIDTESKK</sequence>
<dbReference type="AlphaFoldDB" id="A0A1X7SSV2"/>
<feature type="region of interest" description="Disordered" evidence="2">
    <location>
        <begin position="432"/>
        <end position="466"/>
    </location>
</feature>
<keyword evidence="1" id="KW-0677">Repeat</keyword>
<evidence type="ECO:0000313" key="4">
    <source>
        <dbReference type="EnsemblMetazoa" id="Aqu2.1.05234_001"/>
    </source>
</evidence>
<feature type="domain" description="COR" evidence="3">
    <location>
        <begin position="78"/>
        <end position="234"/>
    </location>
</feature>
<accession>A0A1X7SSV2</accession>